<dbReference type="Pfam" id="PF02109">
    <property type="entry name" value="DAD"/>
    <property type="match status" value="1"/>
</dbReference>
<keyword evidence="10" id="KW-1185">Reference proteome</keyword>
<comment type="subunit">
    <text evidence="8">Component of the oligosaccharyltransferase (OST) complex.</text>
</comment>
<keyword evidence="4 8" id="KW-0812">Transmembrane</keyword>
<dbReference type="OrthoDB" id="445566at2759"/>
<comment type="caution">
    <text evidence="9">The sequence shown here is derived from an EMBL/GenBank/DDBJ whole genome shotgun (WGS) entry which is preliminary data.</text>
</comment>
<keyword evidence="5 8" id="KW-0256">Endoplasmic reticulum</keyword>
<dbReference type="AlphaFoldDB" id="A0A8H5BDC3"/>
<dbReference type="PIRSF" id="PIRSF005588">
    <property type="entry name" value="DAD"/>
    <property type="match status" value="1"/>
</dbReference>
<comment type="function">
    <text evidence="8">Subunit of the oligosaccharyl transferase (OST) complex that catalyzes the initial transfer of a defined glycan (Glc(3)Man(9)GlcNAc(2) in eukaryotes) from the lipid carrier dolichol-pyrophosphate to an asparagine residue within an Asn-X-Ser/Thr consensus motif in nascent polypeptide chains, the first step in protein N-glycosylation. N-glycosylation occurs cotranslationally and the complex associates with the Sec61 complex at the channel-forming translocon complex that mediates protein translocation across the endoplasmic reticulum (ER). All subunits are required for a maximal enzyme activity.</text>
</comment>
<evidence type="ECO:0000256" key="6">
    <source>
        <dbReference type="ARBA" id="ARBA00022989"/>
    </source>
</evidence>
<evidence type="ECO:0000256" key="5">
    <source>
        <dbReference type="ARBA" id="ARBA00022824"/>
    </source>
</evidence>
<dbReference type="GO" id="GO:0006487">
    <property type="term" value="P:protein N-linked glycosylation"/>
    <property type="evidence" value="ECO:0007669"/>
    <property type="project" value="TreeGrafter"/>
</dbReference>
<evidence type="ECO:0000256" key="7">
    <source>
        <dbReference type="ARBA" id="ARBA00023136"/>
    </source>
</evidence>
<dbReference type="InterPro" id="IPR003038">
    <property type="entry name" value="DAD/Ost2"/>
</dbReference>
<dbReference type="Proteomes" id="UP000567179">
    <property type="component" value="Unassembled WGS sequence"/>
</dbReference>
<evidence type="ECO:0000313" key="9">
    <source>
        <dbReference type="EMBL" id="KAF5321212.1"/>
    </source>
</evidence>
<reference evidence="9 10" key="1">
    <citation type="journal article" date="2020" name="ISME J.">
        <title>Uncovering the hidden diversity of litter-decomposition mechanisms in mushroom-forming fungi.</title>
        <authorList>
            <person name="Floudas D."/>
            <person name="Bentzer J."/>
            <person name="Ahren D."/>
            <person name="Johansson T."/>
            <person name="Persson P."/>
            <person name="Tunlid A."/>
        </authorList>
    </citation>
    <scope>NUCLEOTIDE SEQUENCE [LARGE SCALE GENOMIC DNA]</scope>
    <source>
        <strain evidence="9 10">CBS 101986</strain>
    </source>
</reference>
<feature type="transmembrane region" description="Helical" evidence="8">
    <location>
        <begin position="63"/>
        <end position="81"/>
    </location>
</feature>
<evidence type="ECO:0000256" key="4">
    <source>
        <dbReference type="ARBA" id="ARBA00022692"/>
    </source>
</evidence>
<evidence type="ECO:0000256" key="1">
    <source>
        <dbReference type="ARBA" id="ARBA00004477"/>
    </source>
</evidence>
<dbReference type="PANTHER" id="PTHR10705:SF0">
    <property type="entry name" value="DOLICHYL-DIPHOSPHOOLIGOSACCHARIDE--PROTEIN GLYCOSYLTRANSFERASE SUBUNIT DAD1"/>
    <property type="match status" value="1"/>
</dbReference>
<protein>
    <recommendedName>
        <fullName evidence="8">Dolichyl-diphosphooligosaccharide--protein glycosyltransferase subunit OST2</fullName>
        <shortName evidence="8">Oligosaccharyl transferase subunit OST2</shortName>
    </recommendedName>
</protein>
<dbReference type="GO" id="GO:0008250">
    <property type="term" value="C:oligosaccharyltransferase complex"/>
    <property type="evidence" value="ECO:0007669"/>
    <property type="project" value="InterPro"/>
</dbReference>
<comment type="similarity">
    <text evidence="3 8">Belongs to the DAD/OST2 family.</text>
</comment>
<evidence type="ECO:0000313" key="10">
    <source>
        <dbReference type="Proteomes" id="UP000567179"/>
    </source>
</evidence>
<sequence>MAPKTTASSNASPTNAVQTLWKAYRDNTPDRLKFIDSFLFFLMLSGIVQFAYCVLVSNFPYNAFLAGFSSTVGQFVLAASLRSQVNPANKDEFKEVSPERAFADFALGSIVLHFFVYNFLG</sequence>
<keyword evidence="6 8" id="KW-1133">Transmembrane helix</keyword>
<feature type="transmembrane region" description="Helical" evidence="8">
    <location>
        <begin position="38"/>
        <end position="57"/>
    </location>
</feature>
<organism evidence="9 10">
    <name type="scientific">Psilocybe cf. subviscida</name>
    <dbReference type="NCBI Taxonomy" id="2480587"/>
    <lineage>
        <taxon>Eukaryota</taxon>
        <taxon>Fungi</taxon>
        <taxon>Dikarya</taxon>
        <taxon>Basidiomycota</taxon>
        <taxon>Agaricomycotina</taxon>
        <taxon>Agaricomycetes</taxon>
        <taxon>Agaricomycetidae</taxon>
        <taxon>Agaricales</taxon>
        <taxon>Agaricineae</taxon>
        <taxon>Strophariaceae</taxon>
        <taxon>Psilocybe</taxon>
    </lineage>
</organism>
<dbReference type="EMBL" id="JAACJJ010000028">
    <property type="protein sequence ID" value="KAF5321212.1"/>
    <property type="molecule type" value="Genomic_DNA"/>
</dbReference>
<evidence type="ECO:0000256" key="3">
    <source>
        <dbReference type="ARBA" id="ARBA00009386"/>
    </source>
</evidence>
<comment type="pathway">
    <text evidence="2 8">Protein modification; protein glycosylation.</text>
</comment>
<comment type="subcellular location">
    <subcellularLocation>
        <location evidence="1 8">Endoplasmic reticulum membrane</location>
        <topology evidence="1 8">Multi-pass membrane protein</topology>
    </subcellularLocation>
</comment>
<dbReference type="UniPathway" id="UPA00378"/>
<dbReference type="PANTHER" id="PTHR10705">
    <property type="entry name" value="DOLICHYL-DIPHOSPHOOLIGOSACCHARIDE--PROTEIN GLYCOSYLTRANSFERASE SUBUNIT DAD1"/>
    <property type="match status" value="1"/>
</dbReference>
<name>A0A8H5BDC3_9AGAR</name>
<accession>A0A8H5BDC3</accession>
<evidence type="ECO:0000256" key="2">
    <source>
        <dbReference type="ARBA" id="ARBA00004922"/>
    </source>
</evidence>
<gene>
    <name evidence="9" type="ORF">D9619_001057</name>
</gene>
<feature type="transmembrane region" description="Helical" evidence="8">
    <location>
        <begin position="101"/>
        <end position="120"/>
    </location>
</feature>
<evidence type="ECO:0000256" key="8">
    <source>
        <dbReference type="RuleBase" id="RU361136"/>
    </source>
</evidence>
<keyword evidence="7 8" id="KW-0472">Membrane</keyword>
<proteinExistence type="inferred from homology"/>